<gene>
    <name evidence="2" type="ORF">PXEA_LOCUS16838</name>
</gene>
<dbReference type="Proteomes" id="UP000784294">
    <property type="component" value="Unassembled WGS sequence"/>
</dbReference>
<dbReference type="AlphaFoldDB" id="A0A448WYG3"/>
<name>A0A448WYG3_9PLAT</name>
<evidence type="ECO:0000256" key="1">
    <source>
        <dbReference type="SAM" id="MobiDB-lite"/>
    </source>
</evidence>
<dbReference type="EMBL" id="CAAALY010061672">
    <property type="protein sequence ID" value="VEL23398.1"/>
    <property type="molecule type" value="Genomic_DNA"/>
</dbReference>
<sequence>MDENEFCNDVPVLPDDVSRTRLRVKPHQFYGIRQYPVAISAILQSIWPCWIVDIMSNKAKNPVAFRNCCHEDRSQSFHNHPKVFKETVCSKGCNSTNLQENTDTHDDIRPSCRDSNRGLGLPRFDEKNAAVSLSRTGFSISTWLRLDCTHNLQLSTDLENRDIKSDPPDQSLQEPSAPQLNKFGPFEHSQQVNEKEANLIHLITLDGHIENTHPDFYQLGSDGRIVHWIKLSTKVSSS</sequence>
<feature type="compositionally biased region" description="Polar residues" evidence="1">
    <location>
        <begin position="168"/>
        <end position="179"/>
    </location>
</feature>
<comment type="caution">
    <text evidence="2">The sequence shown here is derived from an EMBL/GenBank/DDBJ whole genome shotgun (WGS) entry which is preliminary data.</text>
</comment>
<evidence type="ECO:0000313" key="2">
    <source>
        <dbReference type="EMBL" id="VEL23398.1"/>
    </source>
</evidence>
<evidence type="ECO:0000313" key="3">
    <source>
        <dbReference type="Proteomes" id="UP000784294"/>
    </source>
</evidence>
<protein>
    <submittedName>
        <fullName evidence="2">Uncharacterized protein</fullName>
    </submittedName>
</protein>
<proteinExistence type="predicted"/>
<reference evidence="2" key="1">
    <citation type="submission" date="2018-11" db="EMBL/GenBank/DDBJ databases">
        <authorList>
            <consortium name="Pathogen Informatics"/>
        </authorList>
    </citation>
    <scope>NUCLEOTIDE SEQUENCE</scope>
</reference>
<organism evidence="2 3">
    <name type="scientific">Protopolystoma xenopodis</name>
    <dbReference type="NCBI Taxonomy" id="117903"/>
    <lineage>
        <taxon>Eukaryota</taxon>
        <taxon>Metazoa</taxon>
        <taxon>Spiralia</taxon>
        <taxon>Lophotrochozoa</taxon>
        <taxon>Platyhelminthes</taxon>
        <taxon>Monogenea</taxon>
        <taxon>Polyopisthocotylea</taxon>
        <taxon>Polystomatidea</taxon>
        <taxon>Polystomatidae</taxon>
        <taxon>Protopolystoma</taxon>
    </lineage>
</organism>
<accession>A0A448WYG3</accession>
<feature type="region of interest" description="Disordered" evidence="1">
    <location>
        <begin position="159"/>
        <end position="184"/>
    </location>
</feature>
<keyword evidence="3" id="KW-1185">Reference proteome</keyword>